<protein>
    <submittedName>
        <fullName evidence="1">Uncharacterized protein</fullName>
    </submittedName>
</protein>
<evidence type="ECO:0000313" key="1">
    <source>
        <dbReference type="EMBL" id="DAE13384.1"/>
    </source>
</evidence>
<accession>A0A8S5Q306</accession>
<reference evidence="1" key="1">
    <citation type="journal article" date="2021" name="Proc. Natl. Acad. Sci. U.S.A.">
        <title>A Catalog of Tens of Thousands of Viruses from Human Metagenomes Reveals Hidden Associations with Chronic Diseases.</title>
        <authorList>
            <person name="Tisza M.J."/>
            <person name="Buck C.B."/>
        </authorList>
    </citation>
    <scope>NUCLEOTIDE SEQUENCE</scope>
    <source>
        <strain evidence="1">CtLqe90</strain>
    </source>
</reference>
<name>A0A8S5Q306_9CAUD</name>
<proteinExistence type="predicted"/>
<organism evidence="1">
    <name type="scientific">Siphoviridae sp. ctLqe90</name>
    <dbReference type="NCBI Taxonomy" id="2825456"/>
    <lineage>
        <taxon>Viruses</taxon>
        <taxon>Duplodnaviria</taxon>
        <taxon>Heunggongvirae</taxon>
        <taxon>Uroviricota</taxon>
        <taxon>Caudoviricetes</taxon>
    </lineage>
</organism>
<dbReference type="EMBL" id="BK015564">
    <property type="protein sequence ID" value="DAE13384.1"/>
    <property type="molecule type" value="Genomic_DNA"/>
</dbReference>
<sequence>MIYNAGNNVVENKIVTYYPVLVVKFNQYKCAYYIKRDLLYSVPNYFFTQDTEEDNILCANSEGEALALVGEFKSDPNSESLINTFVKAVKSYNNPIHLPEAPQYLEHYFSVIRKEHIITTSLMDNKYHTSPENF</sequence>